<keyword evidence="4" id="KW-1185">Reference proteome</keyword>
<comment type="caution">
    <text evidence="3">The sequence shown here is derived from an EMBL/GenBank/DDBJ whole genome shotgun (WGS) entry which is preliminary data.</text>
</comment>
<dbReference type="InterPro" id="IPR021747">
    <property type="entry name" value="DUF3313"/>
</dbReference>
<evidence type="ECO:0000313" key="4">
    <source>
        <dbReference type="Proteomes" id="UP001597237"/>
    </source>
</evidence>
<feature type="region of interest" description="Disordered" evidence="1">
    <location>
        <begin position="21"/>
        <end position="40"/>
    </location>
</feature>
<dbReference type="RefSeq" id="WP_377283833.1">
    <property type="nucleotide sequence ID" value="NZ_JBHRSI010000009.1"/>
</dbReference>
<organism evidence="3 4">
    <name type="scientific">Phenylobacterium terrae</name>
    <dbReference type="NCBI Taxonomy" id="2665495"/>
    <lineage>
        <taxon>Bacteria</taxon>
        <taxon>Pseudomonadati</taxon>
        <taxon>Pseudomonadota</taxon>
        <taxon>Alphaproteobacteria</taxon>
        <taxon>Caulobacterales</taxon>
        <taxon>Caulobacteraceae</taxon>
        <taxon>Phenylobacterium</taxon>
    </lineage>
</organism>
<name>A0ABW4N208_9CAUL</name>
<dbReference type="Proteomes" id="UP001597237">
    <property type="component" value="Unassembled WGS sequence"/>
</dbReference>
<evidence type="ECO:0000313" key="3">
    <source>
        <dbReference type="EMBL" id="MFD1784214.1"/>
    </source>
</evidence>
<keyword evidence="2" id="KW-0732">Signal</keyword>
<evidence type="ECO:0000256" key="2">
    <source>
        <dbReference type="SAM" id="SignalP"/>
    </source>
</evidence>
<dbReference type="Pfam" id="PF11769">
    <property type="entry name" value="DUF3313"/>
    <property type="match status" value="1"/>
</dbReference>
<feature type="chain" id="PRO_5046047449" evidence="2">
    <location>
        <begin position="22"/>
        <end position="217"/>
    </location>
</feature>
<dbReference type="EMBL" id="JBHUEY010000001">
    <property type="protein sequence ID" value="MFD1784214.1"/>
    <property type="molecule type" value="Genomic_DNA"/>
</dbReference>
<accession>A0ABW4N208</accession>
<reference evidence="4" key="1">
    <citation type="journal article" date="2019" name="Int. J. Syst. Evol. Microbiol.">
        <title>The Global Catalogue of Microorganisms (GCM) 10K type strain sequencing project: providing services to taxonomists for standard genome sequencing and annotation.</title>
        <authorList>
            <consortium name="The Broad Institute Genomics Platform"/>
            <consortium name="The Broad Institute Genome Sequencing Center for Infectious Disease"/>
            <person name="Wu L."/>
            <person name="Ma J."/>
        </authorList>
    </citation>
    <scope>NUCLEOTIDE SEQUENCE [LARGE SCALE GENOMIC DNA]</scope>
    <source>
        <strain evidence="4">DFY28</strain>
    </source>
</reference>
<feature type="signal peptide" evidence="2">
    <location>
        <begin position="1"/>
        <end position="21"/>
    </location>
</feature>
<proteinExistence type="predicted"/>
<gene>
    <name evidence="3" type="ORF">ACFSC0_12475</name>
</gene>
<sequence length="217" mass="22644">MKAALALCTLALAASAPAVRAQEAPTELQSASKLTEDAEPDSWSYRNADVDLSKYKAFLIEPTLVHSDPTASWGGTTPQQRAAFAEMLTQDLRNEIGQSYPLASKPGPGVATMRLTLLGVTTTQPAAAVASRVTTIGIAMNGVKSLRGKPGSFTGSAHLAFELTDSRSGELLAAAVRRRSPNALNISAALSTEKTVAAVSKDVAKSVREGIDAVHGR</sequence>
<protein>
    <submittedName>
        <fullName evidence="3">DUF3313 domain-containing protein</fullName>
    </submittedName>
</protein>
<evidence type="ECO:0000256" key="1">
    <source>
        <dbReference type="SAM" id="MobiDB-lite"/>
    </source>
</evidence>